<dbReference type="Gene3D" id="3.30.70.270">
    <property type="match status" value="3"/>
</dbReference>
<dbReference type="EMBL" id="JAFNEN010000002">
    <property type="protein sequence ID" value="KAG8201852.1"/>
    <property type="molecule type" value="Genomic_DNA"/>
</dbReference>
<keyword evidence="3" id="KW-1185">Reference proteome</keyword>
<dbReference type="PANTHER" id="PTHR37984">
    <property type="entry name" value="PROTEIN CBG26694"/>
    <property type="match status" value="1"/>
</dbReference>
<reference evidence="2 3" key="1">
    <citation type="journal article" date="2022" name="Nat. Ecol. Evol.">
        <title>A masculinizing supergene underlies an exaggerated male reproductive morph in a spider.</title>
        <authorList>
            <person name="Hendrickx F."/>
            <person name="De Corte Z."/>
            <person name="Sonet G."/>
            <person name="Van Belleghem S.M."/>
            <person name="Kostlbacher S."/>
            <person name="Vangestel C."/>
        </authorList>
    </citation>
    <scope>NUCLEOTIDE SEQUENCE [LARGE SCALE GENOMIC DNA]</scope>
    <source>
        <strain evidence="2">W744_W776</strain>
    </source>
</reference>
<proteinExistence type="predicted"/>
<feature type="domain" description="Reverse transcriptase" evidence="1">
    <location>
        <begin position="118"/>
        <end position="227"/>
    </location>
</feature>
<dbReference type="Proteomes" id="UP000827092">
    <property type="component" value="Unassembled WGS sequence"/>
</dbReference>
<dbReference type="FunFam" id="3.30.70.270:FF:000003">
    <property type="entry name" value="Transposon Ty3-G Gag-Pol polyprotein"/>
    <property type="match status" value="1"/>
</dbReference>
<dbReference type="InterPro" id="IPR000477">
    <property type="entry name" value="RT_dom"/>
</dbReference>
<dbReference type="InterPro" id="IPR050951">
    <property type="entry name" value="Retrovirus_Pol_polyprotein"/>
</dbReference>
<evidence type="ECO:0000259" key="1">
    <source>
        <dbReference type="Pfam" id="PF00078"/>
    </source>
</evidence>
<accession>A0AAV6VXW4</accession>
<name>A0AAV6VXW4_9ARAC</name>
<dbReference type="GO" id="GO:0071897">
    <property type="term" value="P:DNA biosynthetic process"/>
    <property type="evidence" value="ECO:0007669"/>
    <property type="project" value="UniProtKB-ARBA"/>
</dbReference>
<dbReference type="CDD" id="cd01647">
    <property type="entry name" value="RT_LTR"/>
    <property type="match status" value="1"/>
</dbReference>
<gene>
    <name evidence="2" type="ORF">JTE90_027332</name>
</gene>
<dbReference type="PANTHER" id="PTHR37984:SF9">
    <property type="entry name" value="INTEGRASE CATALYTIC DOMAIN-CONTAINING PROTEIN"/>
    <property type="match status" value="1"/>
</dbReference>
<dbReference type="Gene3D" id="3.10.10.10">
    <property type="entry name" value="HIV Type 1 Reverse Transcriptase, subunit A, domain 1"/>
    <property type="match status" value="2"/>
</dbReference>
<dbReference type="Pfam" id="PF00078">
    <property type="entry name" value="RVT_1"/>
    <property type="match status" value="1"/>
</dbReference>
<dbReference type="FunFam" id="3.30.70.270:FF:000023">
    <property type="entry name" value="Pol"/>
    <property type="match status" value="1"/>
</dbReference>
<evidence type="ECO:0000313" key="3">
    <source>
        <dbReference type="Proteomes" id="UP000827092"/>
    </source>
</evidence>
<dbReference type="AlphaFoldDB" id="A0AAV6VXW4"/>
<dbReference type="InterPro" id="IPR043502">
    <property type="entry name" value="DNA/RNA_pol_sf"/>
</dbReference>
<protein>
    <recommendedName>
        <fullName evidence="1">Reverse transcriptase domain-containing protein</fullName>
    </recommendedName>
</protein>
<evidence type="ECO:0000313" key="2">
    <source>
        <dbReference type="EMBL" id="KAG8201852.1"/>
    </source>
</evidence>
<organism evidence="2 3">
    <name type="scientific">Oedothorax gibbosus</name>
    <dbReference type="NCBI Taxonomy" id="931172"/>
    <lineage>
        <taxon>Eukaryota</taxon>
        <taxon>Metazoa</taxon>
        <taxon>Ecdysozoa</taxon>
        <taxon>Arthropoda</taxon>
        <taxon>Chelicerata</taxon>
        <taxon>Arachnida</taxon>
        <taxon>Araneae</taxon>
        <taxon>Araneomorphae</taxon>
        <taxon>Entelegynae</taxon>
        <taxon>Araneoidea</taxon>
        <taxon>Linyphiidae</taxon>
        <taxon>Erigoninae</taxon>
        <taxon>Oedothorax</taxon>
    </lineage>
</organism>
<sequence length="327" mass="36682">MISMGVIKRFSDPTLATSLMFVVRQKGKIRVCMDPSGINKNLRGRHYPLRTLEEIASCIRGFSWVTLLNCKKGFWQIPVTERSSSVLTMGTLCGRYTYLRMLMGLASAPEVFQHVPAMKKGFWQIPVTERSSSVLTMGTLCGRYTYLIRPMGLASAPEVFQQVMEQLIGEIKNVEFAMDDILIHGSSKSEAEATTKKVLRIFNDAGLSLNTDKCIYAKNELKFLGHIVTKDGLKADPDKVKAICALKEPIDVVTLQIFLGMVTYLAKFLPNLSEITAEMRELCKKDVPFNWTAAHQSAFEHLKNLLKELPVLKIFNVNLTIVLSVVL</sequence>
<dbReference type="SUPFAM" id="SSF56672">
    <property type="entry name" value="DNA/RNA polymerases"/>
    <property type="match status" value="2"/>
</dbReference>
<comment type="caution">
    <text evidence="2">The sequence shown here is derived from an EMBL/GenBank/DDBJ whole genome shotgun (WGS) entry which is preliminary data.</text>
</comment>
<dbReference type="InterPro" id="IPR043128">
    <property type="entry name" value="Rev_trsase/Diguanyl_cyclase"/>
</dbReference>